<evidence type="ECO:0000259" key="8">
    <source>
        <dbReference type="PROSITE" id="PS50850"/>
    </source>
</evidence>
<feature type="transmembrane region" description="Helical" evidence="7">
    <location>
        <begin position="349"/>
        <end position="368"/>
    </location>
</feature>
<evidence type="ECO:0000256" key="2">
    <source>
        <dbReference type="ARBA" id="ARBA00022448"/>
    </source>
</evidence>
<feature type="transmembrane region" description="Helical" evidence="7">
    <location>
        <begin position="374"/>
        <end position="397"/>
    </location>
</feature>
<dbReference type="Pfam" id="PF07690">
    <property type="entry name" value="MFS_1"/>
    <property type="match status" value="1"/>
</dbReference>
<feature type="transmembrane region" description="Helical" evidence="7">
    <location>
        <begin position="264"/>
        <end position="289"/>
    </location>
</feature>
<organism evidence="9 10">
    <name type="scientific">Blastomyces silverae</name>
    <dbReference type="NCBI Taxonomy" id="2060906"/>
    <lineage>
        <taxon>Eukaryota</taxon>
        <taxon>Fungi</taxon>
        <taxon>Dikarya</taxon>
        <taxon>Ascomycota</taxon>
        <taxon>Pezizomycotina</taxon>
        <taxon>Eurotiomycetes</taxon>
        <taxon>Eurotiomycetidae</taxon>
        <taxon>Onygenales</taxon>
        <taxon>Ajellomycetaceae</taxon>
        <taxon>Blastomyces</taxon>
    </lineage>
</organism>
<evidence type="ECO:0000256" key="7">
    <source>
        <dbReference type="SAM" id="Phobius"/>
    </source>
</evidence>
<feature type="transmembrane region" description="Helical" evidence="7">
    <location>
        <begin position="53"/>
        <end position="75"/>
    </location>
</feature>
<feature type="transmembrane region" description="Helical" evidence="7">
    <location>
        <begin position="409"/>
        <end position="428"/>
    </location>
</feature>
<dbReference type="EMBL" id="LDEV01002165">
    <property type="protein sequence ID" value="KLJ10067.1"/>
    <property type="molecule type" value="Genomic_DNA"/>
</dbReference>
<dbReference type="PANTHER" id="PTHR23504">
    <property type="entry name" value="MAJOR FACILITATOR SUPERFAMILY DOMAIN-CONTAINING PROTEIN 10"/>
    <property type="match status" value="1"/>
</dbReference>
<sequence>MLKSLLPETGTEAAKAKAAALASLVVALFTFGEFLMGVPWAKVSDRTGRKCTLMIGVVGGIISALGFGLAQNLTIALGSRVFGGLINPNVGVVSACVGELVKRDMDQGKAFSVVPFLRALGSLIGPVIGGWLADPVKTMPSVFSTGSLWERYPYLLPNLIVALCIATSGLLGFFFLEETHPHHQNTRNIGLEMSQWISRKARRLMGLVETADYTALPSSGSDAVQTGHREDIELSNVGEGELKEDETSSAASKQPAKTAYTPQVILQILAVSILAFHKVSSDVIIPIFLATDTGSPSDDRKRSVFKFTAGFGMSPPSISNVLLSQAVVAIIAQVFIVPKVISQWGALKTFRWIAFVFPWLYGLTPFTARVTRPLSTICILIDLWIKGVLVNLGYVASSILLTNTSPSPLHLATVNGAAASLGCLARSVGAAISGSMFRLGLQDGTIGLPFWTLSAIALTGAILSCFLRDEP</sequence>
<dbReference type="PROSITE" id="PS50850">
    <property type="entry name" value="MFS"/>
    <property type="match status" value="1"/>
</dbReference>
<feature type="domain" description="Major facilitator superfamily (MFS) profile" evidence="8">
    <location>
        <begin position="1"/>
        <end position="471"/>
    </location>
</feature>
<keyword evidence="5 7" id="KW-0472">Membrane</keyword>
<evidence type="ECO:0000256" key="1">
    <source>
        <dbReference type="ARBA" id="ARBA00004141"/>
    </source>
</evidence>
<dbReference type="AlphaFoldDB" id="A0A0H1BGA9"/>
<feature type="transmembrane region" description="Helical" evidence="7">
    <location>
        <begin position="113"/>
        <end position="132"/>
    </location>
</feature>
<feature type="transmembrane region" description="Helical" evidence="7">
    <location>
        <begin position="317"/>
        <end position="337"/>
    </location>
</feature>
<protein>
    <recommendedName>
        <fullName evidence="8">Major facilitator superfamily (MFS) profile domain-containing protein</fullName>
    </recommendedName>
</protein>
<evidence type="ECO:0000313" key="9">
    <source>
        <dbReference type="EMBL" id="KLJ10067.1"/>
    </source>
</evidence>
<reference evidence="10" key="1">
    <citation type="journal article" date="2015" name="PLoS Genet.">
        <title>The dynamic genome and transcriptome of the human fungal pathogen Blastomyces and close relative Emmonsia.</title>
        <authorList>
            <person name="Munoz J.F."/>
            <person name="Gauthier G.M."/>
            <person name="Desjardins C.A."/>
            <person name="Gallo J.E."/>
            <person name="Holder J."/>
            <person name="Sullivan T.D."/>
            <person name="Marty A.J."/>
            <person name="Carmen J.C."/>
            <person name="Chen Z."/>
            <person name="Ding L."/>
            <person name="Gujja S."/>
            <person name="Magrini V."/>
            <person name="Misas E."/>
            <person name="Mitreva M."/>
            <person name="Priest M."/>
            <person name="Saif S."/>
            <person name="Whiston E.A."/>
            <person name="Young S."/>
            <person name="Zeng Q."/>
            <person name="Goldman W.E."/>
            <person name="Mardis E.R."/>
            <person name="Taylor J.W."/>
            <person name="McEwen J.G."/>
            <person name="Clay O.K."/>
            <person name="Klein B.S."/>
            <person name="Cuomo C.A."/>
        </authorList>
    </citation>
    <scope>NUCLEOTIDE SEQUENCE [LARGE SCALE GENOMIC DNA]</scope>
    <source>
        <strain evidence="10">UAMH 139</strain>
    </source>
</reference>
<evidence type="ECO:0000313" key="10">
    <source>
        <dbReference type="Proteomes" id="UP000053573"/>
    </source>
</evidence>
<feature type="transmembrane region" description="Helical" evidence="7">
    <location>
        <begin position="20"/>
        <end position="41"/>
    </location>
</feature>
<dbReference type="SUPFAM" id="SSF103473">
    <property type="entry name" value="MFS general substrate transporter"/>
    <property type="match status" value="1"/>
</dbReference>
<dbReference type="OrthoDB" id="10262656at2759"/>
<keyword evidence="2" id="KW-0813">Transport</keyword>
<dbReference type="InterPro" id="IPR011701">
    <property type="entry name" value="MFS"/>
</dbReference>
<evidence type="ECO:0000256" key="4">
    <source>
        <dbReference type="ARBA" id="ARBA00022989"/>
    </source>
</evidence>
<feature type="region of interest" description="Disordered" evidence="6">
    <location>
        <begin position="234"/>
        <end position="255"/>
    </location>
</feature>
<gene>
    <name evidence="9" type="ORF">EMPG_14519</name>
</gene>
<keyword evidence="3 7" id="KW-0812">Transmembrane</keyword>
<comment type="subcellular location">
    <subcellularLocation>
        <location evidence="1">Membrane</location>
        <topology evidence="1">Multi-pass membrane protein</topology>
    </subcellularLocation>
</comment>
<dbReference type="InterPro" id="IPR020846">
    <property type="entry name" value="MFS_dom"/>
</dbReference>
<dbReference type="Gene3D" id="1.20.1250.20">
    <property type="entry name" value="MFS general substrate transporter like domains"/>
    <property type="match status" value="1"/>
</dbReference>
<evidence type="ECO:0000256" key="5">
    <source>
        <dbReference type="ARBA" id="ARBA00023136"/>
    </source>
</evidence>
<dbReference type="PANTHER" id="PTHR23504:SF15">
    <property type="entry name" value="MAJOR FACILITATOR SUPERFAMILY (MFS) PROFILE DOMAIN-CONTAINING PROTEIN"/>
    <property type="match status" value="1"/>
</dbReference>
<feature type="transmembrane region" description="Helical" evidence="7">
    <location>
        <begin position="448"/>
        <end position="467"/>
    </location>
</feature>
<proteinExistence type="predicted"/>
<dbReference type="InterPro" id="IPR036259">
    <property type="entry name" value="MFS_trans_sf"/>
</dbReference>
<evidence type="ECO:0000256" key="6">
    <source>
        <dbReference type="SAM" id="MobiDB-lite"/>
    </source>
</evidence>
<feature type="transmembrane region" description="Helical" evidence="7">
    <location>
        <begin position="152"/>
        <end position="176"/>
    </location>
</feature>
<dbReference type="GO" id="GO:0016020">
    <property type="term" value="C:membrane"/>
    <property type="evidence" value="ECO:0007669"/>
    <property type="project" value="UniProtKB-SubCell"/>
</dbReference>
<evidence type="ECO:0000256" key="3">
    <source>
        <dbReference type="ARBA" id="ARBA00022692"/>
    </source>
</evidence>
<feature type="transmembrane region" description="Helical" evidence="7">
    <location>
        <begin position="81"/>
        <end position="101"/>
    </location>
</feature>
<keyword evidence="4 7" id="KW-1133">Transmembrane helix</keyword>
<dbReference type="GO" id="GO:0022857">
    <property type="term" value="F:transmembrane transporter activity"/>
    <property type="evidence" value="ECO:0007669"/>
    <property type="project" value="InterPro"/>
</dbReference>
<comment type="caution">
    <text evidence="9">The sequence shown here is derived from an EMBL/GenBank/DDBJ whole genome shotgun (WGS) entry which is preliminary data.</text>
</comment>
<name>A0A0H1BGA9_9EURO</name>
<keyword evidence="10" id="KW-1185">Reference proteome</keyword>
<accession>A0A0H1BGA9</accession>
<dbReference type="Proteomes" id="UP000053573">
    <property type="component" value="Unassembled WGS sequence"/>
</dbReference>